<dbReference type="PIRSF" id="PIRSF002825">
    <property type="entry name" value="CfbpA"/>
    <property type="match status" value="1"/>
</dbReference>
<gene>
    <name evidence="5" type="ORF">ACFSKQ_00845</name>
</gene>
<evidence type="ECO:0000256" key="1">
    <source>
        <dbReference type="ARBA" id="ARBA00008520"/>
    </source>
</evidence>
<evidence type="ECO:0000313" key="5">
    <source>
        <dbReference type="EMBL" id="MFD2236010.1"/>
    </source>
</evidence>
<dbReference type="EMBL" id="JBHUIJ010000002">
    <property type="protein sequence ID" value="MFD2236010.1"/>
    <property type="molecule type" value="Genomic_DNA"/>
</dbReference>
<dbReference type="InterPro" id="IPR026045">
    <property type="entry name" value="Ferric-bd"/>
</dbReference>
<evidence type="ECO:0000256" key="2">
    <source>
        <dbReference type="ARBA" id="ARBA00022729"/>
    </source>
</evidence>
<feature type="chain" id="PRO_5046361952" evidence="4">
    <location>
        <begin position="24"/>
        <end position="330"/>
    </location>
</feature>
<comment type="caution">
    <text evidence="5">The sequence shown here is derived from an EMBL/GenBank/DDBJ whole genome shotgun (WGS) entry which is preliminary data.</text>
</comment>
<protein>
    <submittedName>
        <fullName evidence="5">Iron ABC transporter substrate-binding protein</fullName>
    </submittedName>
</protein>
<dbReference type="PANTHER" id="PTHR30006:SF15">
    <property type="entry name" value="IRON-UTILIZATION PERIPLASMIC PROTEIN"/>
    <property type="match status" value="1"/>
</dbReference>
<proteinExistence type="inferred from homology"/>
<dbReference type="Proteomes" id="UP001597371">
    <property type="component" value="Unassembled WGS sequence"/>
</dbReference>
<dbReference type="CDD" id="cd13543">
    <property type="entry name" value="PBP2_Fbp"/>
    <property type="match status" value="1"/>
</dbReference>
<accession>A0ABW5CFQ6</accession>
<keyword evidence="6" id="KW-1185">Reference proteome</keyword>
<dbReference type="PANTHER" id="PTHR30006">
    <property type="entry name" value="THIAMINE-BINDING PERIPLASMIC PROTEIN-RELATED"/>
    <property type="match status" value="1"/>
</dbReference>
<evidence type="ECO:0000256" key="4">
    <source>
        <dbReference type="SAM" id="SignalP"/>
    </source>
</evidence>
<dbReference type="Pfam" id="PF13416">
    <property type="entry name" value="SBP_bac_8"/>
    <property type="match status" value="1"/>
</dbReference>
<dbReference type="Gene3D" id="3.40.190.10">
    <property type="entry name" value="Periplasmic binding protein-like II"/>
    <property type="match status" value="2"/>
</dbReference>
<dbReference type="RefSeq" id="WP_209736052.1">
    <property type="nucleotide sequence ID" value="NZ_CP072611.1"/>
</dbReference>
<evidence type="ECO:0000256" key="3">
    <source>
        <dbReference type="ARBA" id="ARBA00022764"/>
    </source>
</evidence>
<feature type="signal peptide" evidence="4">
    <location>
        <begin position="1"/>
        <end position="23"/>
    </location>
</feature>
<keyword evidence="3" id="KW-0574">Periplasm</keyword>
<name>A0ABW5CFQ6_9HYPH</name>
<sequence>MKRALLSGLAGLAILAPTGAAFSQELTVYSGRGESFVAPVIEMFENETGIDVEVRYGGTAELAALLQEEGANSPADVFWAQDGGALGATQDLFAEIPASVSEDQPDRYKSAEGRWIGTSARARVLAYSPERAPEDTLPESVKDLTAEEWSDRVGWAPTNGSFQAFVTAMRVHEGEEAAKEWVDGMVANNAKTYRNNVALVQAIADGEIDVALTNNYYLGRFKGRDSSFPVEQTFFAEGDIGNLINVAGVGILETSDSKEEAQRFAEFLLTPAVQQYFTSAGNEYPVIAGVIPNATLASVSTVETASPEVPLDELSDLEGTLELLRSANLL</sequence>
<keyword evidence="2 4" id="KW-0732">Signal</keyword>
<comment type="similarity">
    <text evidence="1">Belongs to the bacterial solute-binding protein 1 family.</text>
</comment>
<organism evidence="5 6">
    <name type="scientific">Aureimonas populi</name>
    <dbReference type="NCBI Taxonomy" id="1701758"/>
    <lineage>
        <taxon>Bacteria</taxon>
        <taxon>Pseudomonadati</taxon>
        <taxon>Pseudomonadota</taxon>
        <taxon>Alphaproteobacteria</taxon>
        <taxon>Hyphomicrobiales</taxon>
        <taxon>Aurantimonadaceae</taxon>
        <taxon>Aureimonas</taxon>
    </lineage>
</organism>
<reference evidence="6" key="1">
    <citation type="journal article" date="2019" name="Int. J. Syst. Evol. Microbiol.">
        <title>The Global Catalogue of Microorganisms (GCM) 10K type strain sequencing project: providing services to taxonomists for standard genome sequencing and annotation.</title>
        <authorList>
            <consortium name="The Broad Institute Genomics Platform"/>
            <consortium name="The Broad Institute Genome Sequencing Center for Infectious Disease"/>
            <person name="Wu L."/>
            <person name="Ma J."/>
        </authorList>
    </citation>
    <scope>NUCLEOTIDE SEQUENCE [LARGE SCALE GENOMIC DNA]</scope>
    <source>
        <strain evidence="6">ZS-35-S2</strain>
    </source>
</reference>
<dbReference type="InterPro" id="IPR006059">
    <property type="entry name" value="SBP"/>
</dbReference>
<dbReference type="SUPFAM" id="SSF53850">
    <property type="entry name" value="Periplasmic binding protein-like II"/>
    <property type="match status" value="1"/>
</dbReference>
<evidence type="ECO:0000313" key="6">
    <source>
        <dbReference type="Proteomes" id="UP001597371"/>
    </source>
</evidence>